<keyword evidence="3" id="KW-1185">Reference proteome</keyword>
<feature type="region of interest" description="Disordered" evidence="1">
    <location>
        <begin position="25"/>
        <end position="102"/>
    </location>
</feature>
<evidence type="ECO:0000313" key="3">
    <source>
        <dbReference type="Proteomes" id="UP000836402"/>
    </source>
</evidence>
<name>A0ABN7J5F0_9BASI</name>
<proteinExistence type="predicted"/>
<organism evidence="2 3">
    <name type="scientific">Tilletia caries</name>
    <name type="common">wheat bunt fungus</name>
    <dbReference type="NCBI Taxonomy" id="13290"/>
    <lineage>
        <taxon>Eukaryota</taxon>
        <taxon>Fungi</taxon>
        <taxon>Dikarya</taxon>
        <taxon>Basidiomycota</taxon>
        <taxon>Ustilaginomycotina</taxon>
        <taxon>Exobasidiomycetes</taxon>
        <taxon>Tilletiales</taxon>
        <taxon>Tilletiaceae</taxon>
        <taxon>Tilletia</taxon>
    </lineage>
</organism>
<evidence type="ECO:0008006" key="4">
    <source>
        <dbReference type="Google" id="ProtNLM"/>
    </source>
</evidence>
<accession>A0ABN7J5F0</accession>
<gene>
    <name evidence="2" type="ORF">JKIAZH3_G984</name>
</gene>
<feature type="non-terminal residue" evidence="2">
    <location>
        <position position="1"/>
    </location>
</feature>
<dbReference type="Proteomes" id="UP000836402">
    <property type="component" value="Unassembled WGS sequence"/>
</dbReference>
<reference evidence="2" key="1">
    <citation type="submission" date="2020-10" db="EMBL/GenBank/DDBJ databases">
        <authorList>
            <person name="Sedaghatjoo S."/>
        </authorList>
    </citation>
    <scope>NUCLEOTIDE SEQUENCE</scope>
    <source>
        <strain evidence="2">AZH3</strain>
    </source>
</reference>
<feature type="compositionally biased region" description="Low complexity" evidence="1">
    <location>
        <begin position="25"/>
        <end position="73"/>
    </location>
</feature>
<protein>
    <recommendedName>
        <fullName evidence="4">SMP domain-containing protein</fullName>
    </recommendedName>
</protein>
<sequence length="102" mass="10226">ARSEQTGREHGLLRLARTYQLPCQQKAPAAPAKAAALAQAPAQAPSSPQVPAGAPKAPQAAPKAATPASAASTKFQHARDATVAQITNGTPGQAVAAQQIPC</sequence>
<evidence type="ECO:0000256" key="1">
    <source>
        <dbReference type="SAM" id="MobiDB-lite"/>
    </source>
</evidence>
<comment type="caution">
    <text evidence="2">The sequence shown here is derived from an EMBL/GenBank/DDBJ whole genome shotgun (WGS) entry which is preliminary data.</text>
</comment>
<dbReference type="EMBL" id="CAJHJG010005914">
    <property type="protein sequence ID" value="CAD6953506.1"/>
    <property type="molecule type" value="Genomic_DNA"/>
</dbReference>
<evidence type="ECO:0000313" key="2">
    <source>
        <dbReference type="EMBL" id="CAD6953506.1"/>
    </source>
</evidence>